<comment type="caution">
    <text evidence="2">The sequence shown here is derived from an EMBL/GenBank/DDBJ whole genome shotgun (WGS) entry which is preliminary data.</text>
</comment>
<reference evidence="2" key="1">
    <citation type="submission" date="2022-09" db="EMBL/GenBank/DDBJ databases">
        <title>Fusarium specimens isolated from Avocado Roots.</title>
        <authorList>
            <person name="Stajich J."/>
            <person name="Roper C."/>
            <person name="Heimlech-Rivalta G."/>
        </authorList>
    </citation>
    <scope>NUCLEOTIDE SEQUENCE</scope>
    <source>
        <strain evidence="2">CF00136</strain>
    </source>
</reference>
<name>A0A9W8S871_9HYPO</name>
<dbReference type="AlphaFoldDB" id="A0A9W8S871"/>
<dbReference type="OrthoDB" id="5142879at2759"/>
<organism evidence="2 3">
    <name type="scientific">Fusarium torreyae</name>
    <dbReference type="NCBI Taxonomy" id="1237075"/>
    <lineage>
        <taxon>Eukaryota</taxon>
        <taxon>Fungi</taxon>
        <taxon>Dikarya</taxon>
        <taxon>Ascomycota</taxon>
        <taxon>Pezizomycotina</taxon>
        <taxon>Sordariomycetes</taxon>
        <taxon>Hypocreomycetidae</taxon>
        <taxon>Hypocreales</taxon>
        <taxon>Nectriaceae</taxon>
        <taxon>Fusarium</taxon>
    </lineage>
</organism>
<feature type="compositionally biased region" description="Basic residues" evidence="1">
    <location>
        <begin position="224"/>
        <end position="246"/>
    </location>
</feature>
<feature type="region of interest" description="Disordered" evidence="1">
    <location>
        <begin position="1"/>
        <end position="92"/>
    </location>
</feature>
<evidence type="ECO:0000256" key="1">
    <source>
        <dbReference type="SAM" id="MobiDB-lite"/>
    </source>
</evidence>
<feature type="region of interest" description="Disordered" evidence="1">
    <location>
        <begin position="108"/>
        <end position="246"/>
    </location>
</feature>
<dbReference type="EMBL" id="JAOQAZ010000005">
    <property type="protein sequence ID" value="KAJ4266033.1"/>
    <property type="molecule type" value="Genomic_DNA"/>
</dbReference>
<gene>
    <name evidence="2" type="ORF">NW762_004006</name>
</gene>
<evidence type="ECO:0000313" key="3">
    <source>
        <dbReference type="Proteomes" id="UP001152049"/>
    </source>
</evidence>
<keyword evidence="3" id="KW-1185">Reference proteome</keyword>
<protein>
    <submittedName>
        <fullName evidence="2">Uncharacterized protein</fullName>
    </submittedName>
</protein>
<dbReference type="Proteomes" id="UP001152049">
    <property type="component" value="Unassembled WGS sequence"/>
</dbReference>
<sequence length="246" mass="26450">MDLLSGVGGSCPSTARVTNTPRRDSSISLEDSAYNRHTPDPTMVPPYDSVVKSIVNRAESPIFEEPQETSSEDGCPLLPSEPSRSSSPSVVAPMEVYLRHEESHELRMMRLGSVTPKGMLSQGKRKSEPKDIPSVPETSSWQIVDGPSTLDQQEKTPSTPVLQPAPSPRPTNSTVDVAGPKVEQEDTPSASSDSDVSELSLSTASHTGSGSIDGADAAIEVQRAAKKSKRAVPKTVRKRVRVHREQ</sequence>
<evidence type="ECO:0000313" key="2">
    <source>
        <dbReference type="EMBL" id="KAJ4266033.1"/>
    </source>
</evidence>
<feature type="compositionally biased region" description="Low complexity" evidence="1">
    <location>
        <begin position="76"/>
        <end position="89"/>
    </location>
</feature>
<feature type="compositionally biased region" description="Polar residues" evidence="1">
    <location>
        <begin position="149"/>
        <end position="161"/>
    </location>
</feature>
<feature type="compositionally biased region" description="Low complexity" evidence="1">
    <location>
        <begin position="189"/>
        <end position="202"/>
    </location>
</feature>
<feature type="compositionally biased region" description="Polar residues" evidence="1">
    <location>
        <begin position="11"/>
        <end position="20"/>
    </location>
</feature>
<accession>A0A9W8S871</accession>
<proteinExistence type="predicted"/>